<dbReference type="GO" id="GO:0048046">
    <property type="term" value="C:apoplast"/>
    <property type="evidence" value="ECO:0007669"/>
    <property type="project" value="UniProtKB-SubCell"/>
</dbReference>
<evidence type="ECO:0000313" key="7">
    <source>
        <dbReference type="EMBL" id="KAG6409138.1"/>
    </source>
</evidence>
<dbReference type="Proteomes" id="UP000298416">
    <property type="component" value="Unassembled WGS sequence"/>
</dbReference>
<keyword evidence="4 6" id="KW-0732">Signal</keyword>
<dbReference type="PANTHER" id="PTHR31279:SF3">
    <property type="entry name" value="PROTEIN EXORDIUM-LIKE 2"/>
    <property type="match status" value="1"/>
</dbReference>
<evidence type="ECO:0000256" key="6">
    <source>
        <dbReference type="SAM" id="SignalP"/>
    </source>
</evidence>
<dbReference type="AlphaFoldDB" id="A0A8X8ZLN6"/>
<comment type="caution">
    <text evidence="7">The sequence shown here is derived from an EMBL/GenBank/DDBJ whole genome shotgun (WGS) entry which is preliminary data.</text>
</comment>
<gene>
    <name evidence="7" type="ORF">SASPL_132171</name>
</gene>
<keyword evidence="3" id="KW-0964">Secreted</keyword>
<evidence type="ECO:0008006" key="9">
    <source>
        <dbReference type="Google" id="ProtNLM"/>
    </source>
</evidence>
<feature type="chain" id="PRO_5036497919" description="Phosphate-induced protein 1" evidence="6">
    <location>
        <begin position="23"/>
        <end position="299"/>
    </location>
</feature>
<evidence type="ECO:0000256" key="3">
    <source>
        <dbReference type="ARBA" id="ARBA00022525"/>
    </source>
</evidence>
<evidence type="ECO:0000313" key="8">
    <source>
        <dbReference type="Proteomes" id="UP000298416"/>
    </source>
</evidence>
<evidence type="ECO:0000256" key="2">
    <source>
        <dbReference type="ARBA" id="ARBA00022523"/>
    </source>
</evidence>
<feature type="signal peptide" evidence="6">
    <location>
        <begin position="1"/>
        <end position="22"/>
    </location>
</feature>
<dbReference type="OrthoDB" id="2017091at2759"/>
<evidence type="ECO:0000256" key="5">
    <source>
        <dbReference type="ARBA" id="ARBA00023591"/>
    </source>
</evidence>
<dbReference type="EMBL" id="PNBA02000011">
    <property type="protein sequence ID" value="KAG6409138.1"/>
    <property type="molecule type" value="Genomic_DNA"/>
</dbReference>
<evidence type="ECO:0000256" key="1">
    <source>
        <dbReference type="ARBA" id="ARBA00004271"/>
    </source>
</evidence>
<name>A0A8X8ZLN6_SALSN</name>
<dbReference type="PANTHER" id="PTHR31279">
    <property type="entry name" value="PROTEIN EXORDIUM-LIKE 5"/>
    <property type="match status" value="1"/>
</dbReference>
<keyword evidence="8" id="KW-1185">Reference proteome</keyword>
<reference evidence="7" key="2">
    <citation type="submission" date="2020-08" db="EMBL/GenBank/DDBJ databases">
        <title>Plant Genome Project.</title>
        <authorList>
            <person name="Zhang R.-G."/>
        </authorList>
    </citation>
    <scope>NUCLEOTIDE SEQUENCE</scope>
    <source>
        <strain evidence="7">Huo1</strain>
        <tissue evidence="7">Leaf</tissue>
    </source>
</reference>
<reference evidence="7" key="1">
    <citation type="submission" date="2018-01" db="EMBL/GenBank/DDBJ databases">
        <authorList>
            <person name="Mao J.F."/>
        </authorList>
    </citation>
    <scope>NUCLEOTIDE SEQUENCE</scope>
    <source>
        <strain evidence="7">Huo1</strain>
        <tissue evidence="7">Leaf</tissue>
    </source>
</reference>
<dbReference type="Pfam" id="PF04674">
    <property type="entry name" value="Phi_1"/>
    <property type="match status" value="1"/>
</dbReference>
<keyword evidence="2" id="KW-0052">Apoplast</keyword>
<comment type="subcellular location">
    <subcellularLocation>
        <location evidence="1">Secreted</location>
        <location evidence="1">Extracellular space</location>
        <location evidence="1">Apoplast</location>
    </subcellularLocation>
</comment>
<organism evidence="7">
    <name type="scientific">Salvia splendens</name>
    <name type="common">Scarlet sage</name>
    <dbReference type="NCBI Taxonomy" id="180675"/>
    <lineage>
        <taxon>Eukaryota</taxon>
        <taxon>Viridiplantae</taxon>
        <taxon>Streptophyta</taxon>
        <taxon>Embryophyta</taxon>
        <taxon>Tracheophyta</taxon>
        <taxon>Spermatophyta</taxon>
        <taxon>Magnoliopsida</taxon>
        <taxon>eudicotyledons</taxon>
        <taxon>Gunneridae</taxon>
        <taxon>Pentapetalae</taxon>
        <taxon>asterids</taxon>
        <taxon>lamiids</taxon>
        <taxon>Lamiales</taxon>
        <taxon>Lamiaceae</taxon>
        <taxon>Nepetoideae</taxon>
        <taxon>Mentheae</taxon>
        <taxon>Salviinae</taxon>
        <taxon>Salvia</taxon>
        <taxon>Salvia subgen. Calosphace</taxon>
        <taxon>core Calosphace</taxon>
    </lineage>
</organism>
<comment type="similarity">
    <text evidence="5">Belongs to the EXORDIUM family.</text>
</comment>
<accession>A0A8X8ZLN6</accession>
<sequence length="299" mass="31716">MASSIYYLTPLLLFFFTSCSTAALVEEQPPLLKYHHGPLLKGTVTVNLLWYGVFTPARRSIIVDFLESLNSTKPPAPSVASWWRKTERYNGVRGSVAVAARQILDDRCSIGKSLKTSQIASLAAKISSQTGNLISVVLTADDVRVDGFCMNRCGTHGSSSARRPGRFLYAWVGDAGAQCPGFCAWPFHRPAYGPQGPPLVAPNGDVAADGMVVNLAAVLAGAVTNPFSDGYYQGAAAAPVEAVTACAGVFGKGAYPGYAGEIKTDEATGGSYNAHGVNGRRYLLPAMWDPRTSRCSTVV</sequence>
<evidence type="ECO:0000256" key="4">
    <source>
        <dbReference type="ARBA" id="ARBA00022729"/>
    </source>
</evidence>
<proteinExistence type="inferred from homology"/>
<dbReference type="InterPro" id="IPR006766">
    <property type="entry name" value="EXORDIUM-like"/>
</dbReference>
<protein>
    <recommendedName>
        <fullName evidence="9">Phosphate-induced protein 1</fullName>
    </recommendedName>
</protein>